<dbReference type="SUPFAM" id="SSF141072">
    <property type="entry name" value="CalX-like"/>
    <property type="match status" value="1"/>
</dbReference>
<comment type="subcellular location">
    <subcellularLocation>
        <location evidence="1">Secreted</location>
    </subcellularLocation>
</comment>
<keyword evidence="2" id="KW-0964">Secreted</keyword>
<evidence type="ECO:0000256" key="4">
    <source>
        <dbReference type="ARBA" id="ARBA00022837"/>
    </source>
</evidence>
<evidence type="ECO:0000256" key="1">
    <source>
        <dbReference type="ARBA" id="ARBA00004613"/>
    </source>
</evidence>
<dbReference type="Pfam" id="PF08811">
    <property type="entry name" value="DUF1800"/>
    <property type="match status" value="1"/>
</dbReference>
<keyword evidence="3" id="KW-0732">Signal</keyword>
<organism evidence="5 6">
    <name type="scientific">Phragmitibacter flavus</name>
    <dbReference type="NCBI Taxonomy" id="2576071"/>
    <lineage>
        <taxon>Bacteria</taxon>
        <taxon>Pseudomonadati</taxon>
        <taxon>Verrucomicrobiota</taxon>
        <taxon>Verrucomicrobiia</taxon>
        <taxon>Verrucomicrobiales</taxon>
        <taxon>Verrucomicrobiaceae</taxon>
        <taxon>Phragmitibacter</taxon>
    </lineage>
</organism>
<evidence type="ECO:0000313" key="6">
    <source>
        <dbReference type="Proteomes" id="UP000306196"/>
    </source>
</evidence>
<proteinExistence type="predicted"/>
<protein>
    <submittedName>
        <fullName evidence="5">DUF1800 family protein</fullName>
    </submittedName>
</protein>
<dbReference type="Pfam" id="PF18884">
    <property type="entry name" value="TSP3_bac"/>
    <property type="match status" value="2"/>
</dbReference>
<evidence type="ECO:0000256" key="3">
    <source>
        <dbReference type="ARBA" id="ARBA00022729"/>
    </source>
</evidence>
<sequence>MATTSEPMVSLQKPLVLFCLLVFSFSRTHAELDKNANSQSDIWELHFNAFNLTPGLDADNDGYSNLQEATSGTDPFDPTSLPQLKIEADGSSIHTFWSTLPGKRYRIDTSETLLPNSWQPLLTITGTGEETELPLDLADPRHFYRLSVSNLDSDADGLSDWEELTLGLNPFSSRSDRLDTTDFQQINTNWNTPSTVTIGVLDQSMREDWPNNGLIAIRRSGGIQPLTVFFTIDGSAARGSDYTTLPTNQITIPLNTREVWIEFIPVPDTDPEATETITFTLQPGTGYTLGAATSTTLNLHDTSTQPSPQAAARFLLQAAFGPDSAPVGPDTIPPNVQDVITRGFSGWITHQFDRPIGYLQPYVDWAVTGNAANSAGLYGNYKQFAWWHRTMGSNAIPSISFAAQDPDPLRQRIAFALSQILVVSDRPERLIVQHQGMANYYDLMVKHAFGNYRDLLYDVATHPAMGIFLSHLGNRKANPVNRIYPDENFAREIMQLFTIGLWQLNPDGTRQLDPEGQPIPTYDNGDITELARVFTGLSFGDSNVFNAYSDVFTMPMKMWDAEHDCDPKLLLGTHPLPARTPSPGNTGTAGLADVNAAIDHLFNHPNVGPFIGKQLIQRLVTSNPSPAYINRVSAAFADNGSGIRGDMKAVIEAILLDPEARDPAKMSDPTWGKLREPFLRVVNFARAFNARSTSGHYPLDQFTTDHLQDPMNAPSVFNFFLPNHSPPGPITEQNLVAPEFQIINASTAITGPNYFWNAINGSLHRFGNGTAAYNVRLQSDTELGMVVNPAVINQDTPSAANALDPDPLLRRLDLALTGGTLSPHQFQIIREAMLRIGTGTWQWHRQRLRLAIYLIVTSTDFNVQR</sequence>
<dbReference type="Gene3D" id="2.60.40.2030">
    <property type="match status" value="1"/>
</dbReference>
<accession>A0A5R8KAF8</accession>
<dbReference type="AlphaFoldDB" id="A0A5R8KAF8"/>
<reference evidence="5 6" key="1">
    <citation type="submission" date="2019-05" db="EMBL/GenBank/DDBJ databases">
        <title>Verrucobacter flavum gen. nov., sp. nov. a new member of the family Verrucomicrobiaceae.</title>
        <authorList>
            <person name="Szuroczki S."/>
            <person name="Abbaszade G."/>
            <person name="Szabo A."/>
            <person name="Felfoldi T."/>
            <person name="Schumann P."/>
            <person name="Boka K."/>
            <person name="Keki Z."/>
            <person name="Toumi M."/>
            <person name="Toth E."/>
        </authorList>
    </citation>
    <scope>NUCLEOTIDE SEQUENCE [LARGE SCALE GENOMIC DNA]</scope>
    <source>
        <strain evidence="5 6">MG-N-17</strain>
    </source>
</reference>
<comment type="caution">
    <text evidence="5">The sequence shown here is derived from an EMBL/GenBank/DDBJ whole genome shotgun (WGS) entry which is preliminary data.</text>
</comment>
<dbReference type="InterPro" id="IPR014917">
    <property type="entry name" value="DUF1800"/>
</dbReference>
<dbReference type="InterPro" id="IPR059100">
    <property type="entry name" value="TSP3_bac"/>
</dbReference>
<dbReference type="PANTHER" id="PTHR43737:SF1">
    <property type="entry name" value="DUF1501 DOMAIN-CONTAINING PROTEIN"/>
    <property type="match status" value="1"/>
</dbReference>
<evidence type="ECO:0000256" key="2">
    <source>
        <dbReference type="ARBA" id="ARBA00022525"/>
    </source>
</evidence>
<dbReference type="Proteomes" id="UP000306196">
    <property type="component" value="Unassembled WGS sequence"/>
</dbReference>
<keyword evidence="6" id="KW-1185">Reference proteome</keyword>
<gene>
    <name evidence="5" type="ORF">FEM03_18165</name>
</gene>
<dbReference type="RefSeq" id="WP_138087713.1">
    <property type="nucleotide sequence ID" value="NZ_VAUV01000014.1"/>
</dbReference>
<keyword evidence="4" id="KW-0106">Calcium</keyword>
<dbReference type="OrthoDB" id="175607at2"/>
<dbReference type="EMBL" id="VAUV01000014">
    <property type="protein sequence ID" value="TLD69298.1"/>
    <property type="molecule type" value="Genomic_DNA"/>
</dbReference>
<dbReference type="PANTHER" id="PTHR43737">
    <property type="entry name" value="BLL7424 PROTEIN"/>
    <property type="match status" value="1"/>
</dbReference>
<evidence type="ECO:0000313" key="5">
    <source>
        <dbReference type="EMBL" id="TLD69298.1"/>
    </source>
</evidence>
<dbReference type="InterPro" id="IPR038081">
    <property type="entry name" value="CalX-like_sf"/>
</dbReference>
<name>A0A5R8KAF8_9BACT</name>